<dbReference type="SUPFAM" id="SSF52743">
    <property type="entry name" value="Subtilisin-like"/>
    <property type="match status" value="2"/>
</dbReference>
<organism evidence="19 20">
    <name type="scientific">Psilocybe cyanescens</name>
    <dbReference type="NCBI Taxonomy" id="93625"/>
    <lineage>
        <taxon>Eukaryota</taxon>
        <taxon>Fungi</taxon>
        <taxon>Dikarya</taxon>
        <taxon>Basidiomycota</taxon>
        <taxon>Agaricomycotina</taxon>
        <taxon>Agaricomycetes</taxon>
        <taxon>Agaricomycetidae</taxon>
        <taxon>Agaricales</taxon>
        <taxon>Agaricineae</taxon>
        <taxon>Strophariaceae</taxon>
        <taxon>Psilocybe</taxon>
    </lineage>
</organism>
<evidence type="ECO:0000256" key="2">
    <source>
        <dbReference type="ARBA" id="ARBA00005325"/>
    </source>
</evidence>
<dbReference type="Proteomes" id="UP000283269">
    <property type="component" value="Unassembled WGS sequence"/>
</dbReference>
<dbReference type="InterPro" id="IPR036852">
    <property type="entry name" value="Peptidase_S8/S53_dom_sf"/>
</dbReference>
<evidence type="ECO:0000256" key="16">
    <source>
        <dbReference type="SAM" id="Phobius"/>
    </source>
</evidence>
<dbReference type="InParanoid" id="A0A409X3E2"/>
<sequence>MPTLLRALRLLAVVNLFAAAGCWLPHYVAVSAATPPARRYYDTQRYYALEHVPGASGASLKEVAAALGVEVVEQAGELEDVWLVRVPKAQLRRGLVERDDDSDDADPVIAAFDELQQKAEWHSSHLTSRSEESVHARWIVSSVNFLEVQTPQWLVKRAPPSVRPPAMATSQEVAKRLGLKDPLFSEQWHLVNDHHPEHMMNTTPVWDMGFTGKGILTSFLDDGLDFESEDLKDAFDAENSYDFNDHVALPRPVTALDHHGTRCAGQVVARRNDACGVGIAYEAKAAAVRILGGPITTVDEAAALNYGFKNVSIYSCSWGPRDDGMTMEGPNYLIRKAVVNGINDGRDGKGSVFVFASGNGGNSEDQCNYDGYTNSIYSVTVSAIDHTGKRPAYSEACAANMIAAYSSGDGKYIVTTDVGKNKCSDYHGGTSAAAPNAVGVFTLALQARPDLTWRDIQHLCVETARKVNLEDPDWEKTASGRLYSYKYGYGALDAYAYVKAAQSWKLVKPQAWIHTKTVVVNNGKLTSLGHKKYTYEGGDVIGPNGLEQKMTITKEMMSENNMETLEHIDVRVWISHSKRGDVRVEIVSPNGIKSVLAGTRRYDDADTGFPGWRFMSIKHWGENPIGEWTLKVSDQKNPDHTGTFLGWNMALWGSAIDPAKAKKFVEPVVDNALPPTDSPARPVIHDPASTSTTVHAKPTDHLPTDHGKAGGENSHPAFPTATSKPKPQQDEVDKSTEETWSGKLVNMAKTHKWTFGALGAGVVCFIGAIVVFWRRHVARKKLEEYTSLAADDIQMDSVGQNDALAGGEGPRSTRSVRFVDNAEDEEMSPRASEEHPEEQDHTIIPPNAQGLGFHSSFLDDDEPSPGLSPNYRDHPEMFTQVSLRSPTEIPSAHPTGSFSMRFLWVYVAASTLAISSTTQVVATPAKRHYDTHRYYALEHKSDERLGAPLEEVARALGVEVVEQAGELEDVWLVRVPRSAADTSELDVREDAFDPVISAFQDLQQRASAHQASRSEDVLHARRVVSSVNFLELQTPKELVKRAPPPIRPPSRTSAAGVAQHLGLHDPLFTEQWHLVNDDYPEHMMNVTPVWEMGLTGEGVLTSFLDDGLDFETDDLRDAFDAEHSYDFNAHVPLPRPTGVRDHHGTRCAGQVAARRNDACGVGIAYDAKAAGVRILGGPISAVDEAAALNYGYKDVSLYSCSWGPRDNGQTMEGPNYLIRKAVVNGINNGRDGKGSIFVFASGNGGRHDDQCNFDGYTNSIYSVTVSSIDWKGLHPDYSEACAANMIVAYSSGSGNHIVTTDRGNECAMTHGGTSAAAPNAVGVFALALQARPDLTWRDIQHLCVETARKVNPHDPDWEKTASGRLYSYKYGYGAIDAYAYVKAAQSWKLVKPQAWLFTDTVIVNNGRMRSFGHKEYRYEGGDPIGRDGVEQRMHITKEMLEKSNLESLEHIDVRVWISHTRRGDVEVEIESPNGIRSILASTREEDEADTGFPGWRFMTIKHWGENPIGEWTLRVFDQNDPEQHGKFLGWNMAFWGSAIDPAKATKLIEPVVDNALPPDDSPVRPVPNDPDVASSTVHAKPTDHLPEDHGHATGENTKSAFPVASGKPKPSKPQEDATDADEPSKAWYEHMASLVSAQKWFFGSLGAVVVFALGALVYFYKRRADRRRLAEYHSLAADDIGMDAIDGQSRSRVIAGSGGPRTTRALYDSFGEPTSSDNLVARDGEREREGRSDNVNPPSARGLGFHSGFLDDDEPSAGLTPKYRDEPESRQPSALRRSFGDDQPTPSGELLTPNEADDDDVHVR</sequence>
<feature type="transmembrane region" description="Helical" evidence="16">
    <location>
        <begin position="1640"/>
        <end position="1660"/>
    </location>
</feature>
<evidence type="ECO:0000256" key="14">
    <source>
        <dbReference type="PROSITE-ProRule" id="PRU01240"/>
    </source>
</evidence>
<dbReference type="PROSITE" id="PS00137">
    <property type="entry name" value="SUBTILASE_HIS"/>
    <property type="match status" value="2"/>
</dbReference>
<evidence type="ECO:0000256" key="10">
    <source>
        <dbReference type="ARBA" id="ARBA00023136"/>
    </source>
</evidence>
<evidence type="ECO:0000256" key="5">
    <source>
        <dbReference type="ARBA" id="ARBA00022729"/>
    </source>
</evidence>
<evidence type="ECO:0000259" key="18">
    <source>
        <dbReference type="PROSITE" id="PS51829"/>
    </source>
</evidence>
<dbReference type="PROSITE" id="PS00138">
    <property type="entry name" value="SUBTILASE_SER"/>
    <property type="match status" value="2"/>
</dbReference>
<keyword evidence="10 16" id="KW-0472">Membrane</keyword>
<keyword evidence="4 16" id="KW-0812">Transmembrane</keyword>
<dbReference type="InterPro" id="IPR023828">
    <property type="entry name" value="Peptidase_S8_Ser-AS"/>
</dbReference>
<protein>
    <recommendedName>
        <fullName evidence="18">P/Homo B domain-containing protein</fullName>
    </recommendedName>
</protein>
<dbReference type="GO" id="GO:0005802">
    <property type="term" value="C:trans-Golgi network"/>
    <property type="evidence" value="ECO:0007669"/>
    <property type="project" value="TreeGrafter"/>
</dbReference>
<dbReference type="InterPro" id="IPR022398">
    <property type="entry name" value="Peptidase_S8_His-AS"/>
</dbReference>
<evidence type="ECO:0000256" key="9">
    <source>
        <dbReference type="ARBA" id="ARBA00022989"/>
    </source>
</evidence>
<evidence type="ECO:0000256" key="7">
    <source>
        <dbReference type="ARBA" id="ARBA00022825"/>
    </source>
</evidence>
<keyword evidence="11" id="KW-0865">Zymogen</keyword>
<evidence type="ECO:0000256" key="4">
    <source>
        <dbReference type="ARBA" id="ARBA00022692"/>
    </source>
</evidence>
<dbReference type="Gene3D" id="2.60.120.260">
    <property type="entry name" value="Galactose-binding domain-like"/>
    <property type="match status" value="2"/>
</dbReference>
<evidence type="ECO:0000256" key="12">
    <source>
        <dbReference type="ARBA" id="ARBA00023180"/>
    </source>
</evidence>
<feature type="active site" description="Charge relay system" evidence="14">
    <location>
        <position position="1105"/>
    </location>
</feature>
<evidence type="ECO:0000313" key="19">
    <source>
        <dbReference type="EMBL" id="PPQ85264.1"/>
    </source>
</evidence>
<dbReference type="PRINTS" id="PR00723">
    <property type="entry name" value="SUBTILISIN"/>
</dbReference>
<feature type="compositionally biased region" description="Basic and acidic residues" evidence="15">
    <location>
        <begin position="727"/>
        <end position="737"/>
    </location>
</feature>
<feature type="compositionally biased region" description="Basic and acidic residues" evidence="15">
    <location>
        <begin position="1720"/>
        <end position="1732"/>
    </location>
</feature>
<dbReference type="GO" id="GO:0016485">
    <property type="term" value="P:protein processing"/>
    <property type="evidence" value="ECO:0007669"/>
    <property type="project" value="TreeGrafter"/>
</dbReference>
<keyword evidence="3 14" id="KW-0645">Protease</keyword>
<dbReference type="EMBL" id="NHYD01002737">
    <property type="protein sequence ID" value="PPQ85264.1"/>
    <property type="molecule type" value="Genomic_DNA"/>
</dbReference>
<feature type="active site" description="Charge relay system" evidence="13 14">
    <location>
        <position position="431"/>
    </location>
</feature>
<comment type="subcellular location">
    <subcellularLocation>
        <location evidence="1">Membrane</location>
    </subcellularLocation>
</comment>
<dbReference type="Pfam" id="PF00082">
    <property type="entry name" value="Peptidase_S8"/>
    <property type="match status" value="2"/>
</dbReference>
<proteinExistence type="inferred from homology"/>
<keyword evidence="6 14" id="KW-0378">Hydrolase</keyword>
<feature type="domain" description="P/Homo B" evidence="18">
    <location>
        <begin position="507"/>
        <end position="657"/>
    </location>
</feature>
<keyword evidence="5 17" id="KW-0732">Signal</keyword>
<feature type="active site" description="Charge relay system" evidence="13 14">
    <location>
        <position position="259"/>
    </location>
</feature>
<evidence type="ECO:0000256" key="17">
    <source>
        <dbReference type="SAM" id="SignalP"/>
    </source>
</evidence>
<dbReference type="FunFam" id="3.40.50.200:FF:000005">
    <property type="entry name" value="Proprotein convertase subtilisin/kexin type 7"/>
    <property type="match status" value="2"/>
</dbReference>
<reference evidence="19 20" key="1">
    <citation type="journal article" date="2018" name="Evol. Lett.">
        <title>Horizontal gene cluster transfer increased hallucinogenic mushroom diversity.</title>
        <authorList>
            <person name="Reynolds H.T."/>
            <person name="Vijayakumar V."/>
            <person name="Gluck-Thaler E."/>
            <person name="Korotkin H.B."/>
            <person name="Matheny P.B."/>
            <person name="Slot J.C."/>
        </authorList>
    </citation>
    <scope>NUCLEOTIDE SEQUENCE [LARGE SCALE GENOMIC DNA]</scope>
    <source>
        <strain evidence="19 20">2631</strain>
    </source>
</reference>
<feature type="chain" id="PRO_5019305710" description="P/Homo B domain-containing protein" evidence="17">
    <location>
        <begin position="20"/>
        <end position="1804"/>
    </location>
</feature>
<evidence type="ECO:0000313" key="20">
    <source>
        <dbReference type="Proteomes" id="UP000283269"/>
    </source>
</evidence>
<feature type="signal peptide" evidence="17">
    <location>
        <begin position="1"/>
        <end position="19"/>
    </location>
</feature>
<feature type="active site" description="Charge relay system" evidence="14">
    <location>
        <position position="1143"/>
    </location>
</feature>
<feature type="active site" description="Charge relay system" evidence="14">
    <location>
        <position position="1314"/>
    </location>
</feature>
<dbReference type="PANTHER" id="PTHR42884">
    <property type="entry name" value="PROPROTEIN CONVERTASE SUBTILISIN/KEXIN-RELATED"/>
    <property type="match status" value="1"/>
</dbReference>
<name>A0A409X3E2_PSICY</name>
<keyword evidence="8" id="KW-0106">Calcium</keyword>
<dbReference type="Pfam" id="PF01483">
    <property type="entry name" value="P_proprotein"/>
    <property type="match status" value="2"/>
</dbReference>
<feature type="compositionally biased region" description="Basic and acidic residues" evidence="15">
    <location>
        <begin position="1580"/>
        <end position="1592"/>
    </location>
</feature>
<feature type="region of interest" description="Disordered" evidence="15">
    <location>
        <begin position="820"/>
        <end position="846"/>
    </location>
</feature>
<dbReference type="Gene3D" id="3.40.50.200">
    <property type="entry name" value="Peptidase S8/S53 domain"/>
    <property type="match status" value="2"/>
</dbReference>
<accession>A0A409X3E2</accession>
<feature type="domain" description="P/Homo B" evidence="18">
    <location>
        <begin position="1390"/>
        <end position="1540"/>
    </location>
</feature>
<dbReference type="GO" id="GO:0000139">
    <property type="term" value="C:Golgi membrane"/>
    <property type="evidence" value="ECO:0007669"/>
    <property type="project" value="TreeGrafter"/>
</dbReference>
<dbReference type="InterPro" id="IPR002884">
    <property type="entry name" value="P_dom"/>
</dbReference>
<dbReference type="InterPro" id="IPR015500">
    <property type="entry name" value="Peptidase_S8_subtilisin-rel"/>
</dbReference>
<dbReference type="PANTHER" id="PTHR42884:SF14">
    <property type="entry name" value="NEUROENDOCRINE CONVERTASE 1"/>
    <property type="match status" value="1"/>
</dbReference>
<dbReference type="FunFam" id="2.60.120.260:FF:000026">
    <property type="entry name" value="proprotein convertase subtilisin/kexin type 7"/>
    <property type="match status" value="2"/>
</dbReference>
<feature type="active site" description="Charge relay system" evidence="13 14">
    <location>
        <position position="221"/>
    </location>
</feature>
<dbReference type="InterPro" id="IPR000209">
    <property type="entry name" value="Peptidase_S8/S53_dom"/>
</dbReference>
<feature type="region of interest" description="Disordered" evidence="15">
    <location>
        <begin position="672"/>
        <end position="738"/>
    </location>
</feature>
<dbReference type="GO" id="GO:0007323">
    <property type="term" value="P:peptide pheromone maturation"/>
    <property type="evidence" value="ECO:0007669"/>
    <property type="project" value="UniProtKB-ARBA"/>
</dbReference>
<evidence type="ECO:0000256" key="8">
    <source>
        <dbReference type="ARBA" id="ARBA00022837"/>
    </source>
</evidence>
<comment type="caution">
    <text evidence="19">The sequence shown here is derived from an EMBL/GenBank/DDBJ whole genome shotgun (WGS) entry which is preliminary data.</text>
</comment>
<keyword evidence="9 16" id="KW-1133">Transmembrane helix</keyword>
<feature type="transmembrane region" description="Helical" evidence="16">
    <location>
        <begin position="903"/>
        <end position="922"/>
    </location>
</feature>
<keyword evidence="7 14" id="KW-0720">Serine protease</keyword>
<dbReference type="OrthoDB" id="300641at2759"/>
<feature type="region of interest" description="Disordered" evidence="15">
    <location>
        <begin position="1553"/>
        <end position="1623"/>
    </location>
</feature>
<comment type="similarity">
    <text evidence="2">Belongs to the peptidase S8 family. Furin subfamily.</text>
</comment>
<dbReference type="PROSITE" id="PS51892">
    <property type="entry name" value="SUBTILASE"/>
    <property type="match status" value="2"/>
</dbReference>
<feature type="compositionally biased region" description="Acidic residues" evidence="15">
    <location>
        <begin position="1795"/>
        <end position="1804"/>
    </location>
</feature>
<evidence type="ECO:0000256" key="1">
    <source>
        <dbReference type="ARBA" id="ARBA00004370"/>
    </source>
</evidence>
<evidence type="ECO:0000256" key="6">
    <source>
        <dbReference type="ARBA" id="ARBA00022801"/>
    </source>
</evidence>
<keyword evidence="20" id="KW-1185">Reference proteome</keyword>
<dbReference type="PROSITE" id="PS51257">
    <property type="entry name" value="PROKAR_LIPOPROTEIN"/>
    <property type="match status" value="1"/>
</dbReference>
<dbReference type="InterPro" id="IPR008979">
    <property type="entry name" value="Galactose-bd-like_sf"/>
</dbReference>
<dbReference type="GO" id="GO:0004252">
    <property type="term" value="F:serine-type endopeptidase activity"/>
    <property type="evidence" value="ECO:0007669"/>
    <property type="project" value="UniProtKB-UniRule"/>
</dbReference>
<evidence type="ECO:0000256" key="13">
    <source>
        <dbReference type="PIRSR" id="PIRSR615500-1"/>
    </source>
</evidence>
<dbReference type="SUPFAM" id="SSF49785">
    <property type="entry name" value="Galactose-binding domain-like"/>
    <property type="match status" value="2"/>
</dbReference>
<feature type="compositionally biased region" description="Basic and acidic residues" evidence="15">
    <location>
        <begin position="827"/>
        <end position="841"/>
    </location>
</feature>
<evidence type="ECO:0000256" key="3">
    <source>
        <dbReference type="ARBA" id="ARBA00022670"/>
    </source>
</evidence>
<keyword evidence="12" id="KW-0325">Glycoprotein</keyword>
<evidence type="ECO:0000256" key="11">
    <source>
        <dbReference type="ARBA" id="ARBA00023145"/>
    </source>
</evidence>
<feature type="region of interest" description="Disordered" evidence="15">
    <location>
        <begin position="1691"/>
        <end position="1804"/>
    </location>
</feature>
<feature type="transmembrane region" description="Helical" evidence="16">
    <location>
        <begin position="753"/>
        <end position="773"/>
    </location>
</feature>
<dbReference type="InterPro" id="IPR034182">
    <property type="entry name" value="Kexin/furin"/>
</dbReference>
<dbReference type="CDD" id="cd04059">
    <property type="entry name" value="Peptidases_S8_Protein_convertases_Kexins_Furin-like"/>
    <property type="match status" value="2"/>
</dbReference>
<gene>
    <name evidence="19" type="ORF">CVT25_010037</name>
</gene>
<dbReference type="PROSITE" id="PS51829">
    <property type="entry name" value="P_HOMO_B"/>
    <property type="match status" value="2"/>
</dbReference>
<feature type="compositionally biased region" description="Basic and acidic residues" evidence="15">
    <location>
        <begin position="697"/>
        <end position="709"/>
    </location>
</feature>
<dbReference type="STRING" id="93625.A0A409X3E2"/>
<evidence type="ECO:0000256" key="15">
    <source>
        <dbReference type="SAM" id="MobiDB-lite"/>
    </source>
</evidence>